<dbReference type="Proteomes" id="UP000019116">
    <property type="component" value="Chromosome 5D"/>
</dbReference>
<dbReference type="Gramene" id="TraesCLE_scaffold_006126_01G000700.1">
    <property type="protein sequence ID" value="TraesCLE_scaffold_006126_01G000700.1"/>
    <property type="gene ID" value="TraesCLE_scaffold_006126_01G000700"/>
</dbReference>
<proteinExistence type="predicted"/>
<name>A0A3B6N3V8_WHEAT</name>
<dbReference type="Gramene" id="TraesLDM5D03G03239020.1">
    <property type="protein sequence ID" value="TraesLDM5D03G03239020.1.CDS1"/>
    <property type="gene ID" value="TraesLDM5D03G03239020"/>
</dbReference>
<reference evidence="2" key="2">
    <citation type="submission" date="2018-10" db="UniProtKB">
        <authorList>
            <consortium name="EnsemblPlants"/>
        </authorList>
    </citation>
    <scope>IDENTIFICATION</scope>
</reference>
<dbReference type="Gramene" id="TraesLAC5D03G03186140.1">
    <property type="protein sequence ID" value="TraesLAC5D03G03186140.1.CDS1"/>
    <property type="gene ID" value="TraesLAC5D03G03186140"/>
</dbReference>
<dbReference type="AlphaFoldDB" id="A0A3B6N3V8"/>
<dbReference type="Gramene" id="TraesRN5D0101244000.1">
    <property type="protein sequence ID" value="TraesRN5D0101244000.1"/>
    <property type="gene ID" value="TraesRN5D0101244000"/>
</dbReference>
<dbReference type="OMA" id="FFWAGMA"/>
<evidence type="ECO:0000313" key="2">
    <source>
        <dbReference type="EnsemblPlants" id="TraesCS5D02G568000.1.cds1"/>
    </source>
</evidence>
<keyword evidence="1" id="KW-1133">Transmembrane helix</keyword>
<feature type="transmembrane region" description="Helical" evidence="1">
    <location>
        <begin position="79"/>
        <end position="101"/>
    </location>
</feature>
<evidence type="ECO:0000313" key="3">
    <source>
        <dbReference type="Proteomes" id="UP000019116"/>
    </source>
</evidence>
<dbReference type="Gramene" id="TraesMAC5D03G03229800.1">
    <property type="protein sequence ID" value="TraesMAC5D03G03229800.1.CDS1"/>
    <property type="gene ID" value="TraesMAC5D03G03229800"/>
</dbReference>
<reference evidence="2" key="1">
    <citation type="submission" date="2018-08" db="EMBL/GenBank/DDBJ databases">
        <authorList>
            <person name="Rossello M."/>
        </authorList>
    </citation>
    <scope>NUCLEOTIDE SEQUENCE [LARGE SCALE GENOMIC DNA]</scope>
    <source>
        <strain evidence="2">cv. Chinese Spring</strain>
    </source>
</reference>
<keyword evidence="1" id="KW-0812">Transmembrane</keyword>
<protein>
    <submittedName>
        <fullName evidence="2">Uncharacterized protein</fullName>
    </submittedName>
</protein>
<dbReference type="Gramene" id="TraesJAG5D03G03227750.1">
    <property type="protein sequence ID" value="TraesJAG5D03G03227750.1.CDS1"/>
    <property type="gene ID" value="TraesJAG5D03G03227750"/>
</dbReference>
<dbReference type="Gramene" id="TraesSTA5D03G03221440.1">
    <property type="protein sequence ID" value="TraesSTA5D03G03221440.1.CDS1"/>
    <property type="gene ID" value="TraesSTA5D03G03221440"/>
</dbReference>
<dbReference type="Gramene" id="TraesCAD_scaffold_005793_01G000700.1">
    <property type="protein sequence ID" value="TraesCAD_scaffold_005793_01G000700.1"/>
    <property type="gene ID" value="TraesCAD_scaffold_005793_01G000700"/>
</dbReference>
<dbReference type="Gramene" id="TraesWEE_scaffold_004277_01G000400.1">
    <property type="protein sequence ID" value="TraesWEE_scaffold_004277_01G000400.1"/>
    <property type="gene ID" value="TraesWEE_scaffold_004277_01G000400"/>
</dbReference>
<organism evidence="2">
    <name type="scientific">Triticum aestivum</name>
    <name type="common">Wheat</name>
    <dbReference type="NCBI Taxonomy" id="4565"/>
    <lineage>
        <taxon>Eukaryota</taxon>
        <taxon>Viridiplantae</taxon>
        <taxon>Streptophyta</taxon>
        <taxon>Embryophyta</taxon>
        <taxon>Tracheophyta</taxon>
        <taxon>Spermatophyta</taxon>
        <taxon>Magnoliopsida</taxon>
        <taxon>Liliopsida</taxon>
        <taxon>Poales</taxon>
        <taxon>Poaceae</taxon>
        <taxon>BOP clade</taxon>
        <taxon>Pooideae</taxon>
        <taxon>Triticodae</taxon>
        <taxon>Triticeae</taxon>
        <taxon>Triticinae</taxon>
        <taxon>Triticum</taxon>
    </lineage>
</organism>
<evidence type="ECO:0000256" key="1">
    <source>
        <dbReference type="SAM" id="Phobius"/>
    </source>
</evidence>
<dbReference type="Gramene" id="TraesCS5D03G1205800.1">
    <property type="protein sequence ID" value="TraesCS5D03G1205800.1.CDS1"/>
    <property type="gene ID" value="TraesCS5D03G1205800"/>
</dbReference>
<dbReference type="PROSITE" id="PS51257">
    <property type="entry name" value="PROKAR_LIPOPROTEIN"/>
    <property type="match status" value="1"/>
</dbReference>
<keyword evidence="3" id="KW-1185">Reference proteome</keyword>
<dbReference type="Gramene" id="TraesARI5D03G03184480.1">
    <property type="protein sequence ID" value="TraesARI5D03G03184480.1.CDS1"/>
    <property type="gene ID" value="TraesARI5D03G03184480"/>
</dbReference>
<dbReference type="Gramene" id="TraesSYM5D03G03171380.1">
    <property type="protein sequence ID" value="TraesSYM5D03G03171380.1.CDS1"/>
    <property type="gene ID" value="TraesSYM5D03G03171380"/>
</dbReference>
<dbReference type="EnsemblPlants" id="TraesCS5D02G568000.1">
    <property type="protein sequence ID" value="TraesCS5D02G568000.1.cds1"/>
    <property type="gene ID" value="TraesCS5D02G568000"/>
</dbReference>
<dbReference type="Gramene" id="TraesPARA_EIv1.0_1885450.1">
    <property type="protein sequence ID" value="TraesPARA_EIv1.0_1885450.1.CDS1"/>
    <property type="gene ID" value="TraesPARA_EIv1.0_1885450"/>
</dbReference>
<accession>A0A3B6N3V8</accession>
<dbReference type="Gramene" id="TraesROB_scaffold_005287_01G000400.1">
    <property type="protein sequence ID" value="TraesROB_scaffold_005287_01G000400.1"/>
    <property type="gene ID" value="TraesROB_scaffold_005287_01G000400"/>
</dbReference>
<feature type="transmembrane region" description="Helical" evidence="1">
    <location>
        <begin position="46"/>
        <end position="67"/>
    </location>
</feature>
<dbReference type="Gramene" id="TraesNOR5D03G03264060.1">
    <property type="protein sequence ID" value="TraesNOR5D03G03264060.1.CDS1"/>
    <property type="gene ID" value="TraesNOR5D03G03264060"/>
</dbReference>
<keyword evidence="1" id="KW-0472">Membrane</keyword>
<feature type="transmembrane region" description="Helical" evidence="1">
    <location>
        <begin position="113"/>
        <end position="131"/>
    </location>
</feature>
<dbReference type="Gramene" id="TraesJUL5D03G03256030.1">
    <property type="protein sequence ID" value="TraesJUL5D03G03256030.1.CDS1"/>
    <property type="gene ID" value="TraesJUL5D03G03256030"/>
</dbReference>
<dbReference type="Gramene" id="TraesCS5D02G568000.1">
    <property type="protein sequence ID" value="TraesCS5D02G568000.1.cds1"/>
    <property type="gene ID" value="TraesCS5D02G568000"/>
</dbReference>
<sequence>MGVAKAMAPVALGLLVAVVLVGTAGTSLLAGCAGPERMDLQEHEVWVRYLLVRIAPVAAGIFFWAGMADDDLRATAWELRVLFVVGLNLSFASSLLALAALTTEFSCDCVVHWIAMIVALAAAHLVAVWAARGRLRALKLRRAF</sequence>